<gene>
    <name evidence="4" type="ORF">Cci01nite_52320</name>
</gene>
<evidence type="ECO:0000313" key="4">
    <source>
        <dbReference type="EMBL" id="GIG00139.1"/>
    </source>
</evidence>
<protein>
    <recommendedName>
        <fullName evidence="3">NB-ARC domain-containing protein</fullName>
    </recommendedName>
</protein>
<dbReference type="GO" id="GO:0043531">
    <property type="term" value="F:ADP binding"/>
    <property type="evidence" value="ECO:0007669"/>
    <property type="project" value="InterPro"/>
</dbReference>
<dbReference type="InterPro" id="IPR011990">
    <property type="entry name" value="TPR-like_helical_dom_sf"/>
</dbReference>
<dbReference type="Gene3D" id="2.40.10.120">
    <property type="match status" value="1"/>
</dbReference>
<keyword evidence="5" id="KW-1185">Reference proteome</keyword>
<organism evidence="4 5">
    <name type="scientific">Catellatospora citrea</name>
    <dbReference type="NCBI Taxonomy" id="53366"/>
    <lineage>
        <taxon>Bacteria</taxon>
        <taxon>Bacillati</taxon>
        <taxon>Actinomycetota</taxon>
        <taxon>Actinomycetes</taxon>
        <taxon>Micromonosporales</taxon>
        <taxon>Micromonosporaceae</taxon>
        <taxon>Catellatospora</taxon>
    </lineage>
</organism>
<proteinExistence type="predicted"/>
<dbReference type="SMART" id="SM00028">
    <property type="entry name" value="TPR"/>
    <property type="match status" value="7"/>
</dbReference>
<dbReference type="Pfam" id="PF13374">
    <property type="entry name" value="TPR_10"/>
    <property type="match status" value="1"/>
</dbReference>
<dbReference type="Gene3D" id="1.25.40.10">
    <property type="entry name" value="Tetratricopeptide repeat domain"/>
    <property type="match status" value="2"/>
</dbReference>
<feature type="repeat" description="TPR" evidence="1">
    <location>
        <begin position="899"/>
        <end position="932"/>
    </location>
</feature>
<evidence type="ECO:0000256" key="1">
    <source>
        <dbReference type="PROSITE-ProRule" id="PRU00339"/>
    </source>
</evidence>
<dbReference type="PANTHER" id="PTHR47691">
    <property type="entry name" value="REGULATOR-RELATED"/>
    <property type="match status" value="1"/>
</dbReference>
<dbReference type="PANTHER" id="PTHR47691:SF3">
    <property type="entry name" value="HTH-TYPE TRANSCRIPTIONAL REGULATOR RV0890C-RELATED"/>
    <property type="match status" value="1"/>
</dbReference>
<evidence type="ECO:0000313" key="5">
    <source>
        <dbReference type="Proteomes" id="UP000659904"/>
    </source>
</evidence>
<dbReference type="EMBL" id="BONH01000025">
    <property type="protein sequence ID" value="GIG00139.1"/>
    <property type="molecule type" value="Genomic_DNA"/>
</dbReference>
<dbReference type="Pfam" id="PF13181">
    <property type="entry name" value="TPR_8"/>
    <property type="match status" value="1"/>
</dbReference>
<feature type="region of interest" description="Disordered" evidence="2">
    <location>
        <begin position="1019"/>
        <end position="1046"/>
    </location>
</feature>
<evidence type="ECO:0000256" key="2">
    <source>
        <dbReference type="SAM" id="MobiDB-lite"/>
    </source>
</evidence>
<dbReference type="AlphaFoldDB" id="A0A8J3P134"/>
<dbReference type="SUPFAM" id="SSF52540">
    <property type="entry name" value="P-loop containing nucleoside triphosphate hydrolases"/>
    <property type="match status" value="1"/>
</dbReference>
<dbReference type="PRINTS" id="PR00364">
    <property type="entry name" value="DISEASERSIST"/>
</dbReference>
<reference evidence="4 5" key="1">
    <citation type="submission" date="2021-01" db="EMBL/GenBank/DDBJ databases">
        <title>Whole genome shotgun sequence of Catellatospora citrea NBRC 14495.</title>
        <authorList>
            <person name="Komaki H."/>
            <person name="Tamura T."/>
        </authorList>
    </citation>
    <scope>NUCLEOTIDE SEQUENCE [LARGE SCALE GENOMIC DNA]</scope>
    <source>
        <strain evidence="4 5">NBRC 14495</strain>
    </source>
</reference>
<feature type="domain" description="NB-ARC" evidence="3">
    <location>
        <begin position="280"/>
        <end position="430"/>
    </location>
</feature>
<dbReference type="InterPro" id="IPR019734">
    <property type="entry name" value="TPR_rpt"/>
</dbReference>
<dbReference type="PROSITE" id="PS50005">
    <property type="entry name" value="TPR"/>
    <property type="match status" value="1"/>
</dbReference>
<dbReference type="Proteomes" id="UP000659904">
    <property type="component" value="Unassembled WGS sequence"/>
</dbReference>
<keyword evidence="1" id="KW-0802">TPR repeat</keyword>
<name>A0A8J3P134_9ACTN</name>
<dbReference type="InterPro" id="IPR009003">
    <property type="entry name" value="Peptidase_S1_PA"/>
</dbReference>
<dbReference type="Pfam" id="PF00931">
    <property type="entry name" value="NB-ARC"/>
    <property type="match status" value="1"/>
</dbReference>
<dbReference type="Gene3D" id="3.40.50.300">
    <property type="entry name" value="P-loop containing nucleotide triphosphate hydrolases"/>
    <property type="match status" value="1"/>
</dbReference>
<dbReference type="SUPFAM" id="SSF48452">
    <property type="entry name" value="TPR-like"/>
    <property type="match status" value="2"/>
</dbReference>
<comment type="caution">
    <text evidence="4">The sequence shown here is derived from an EMBL/GenBank/DDBJ whole genome shotgun (WGS) entry which is preliminary data.</text>
</comment>
<sequence length="1046" mass="111982">MAERLEDLVRLSTVRVVGGRAAGAGFFVGPGAVLTCEHVVAGGGPLMVRWDRDREETIEVPVLGTPIVVPGRGRPIPALDCDYPDIAVLRVDGLPDHPCVMLEDDWPEPGDTFQVFGYPAEGGATLLTPARLIYRGPHGTAPAVFVDLGSDTIKPGMSGAALLNLRTGQVCGVVTASKHSDRPDGALAIPWAEIRAELPDIAAANRDFHHRDGRWEKARRLASGADDVAGVRAETAQSLGGLATATRTLPRDVASFTGRERELESLMDIARISTTEGAVVGVHSIGGMAGVGKTAFVVRAGHLMSGMFPDGQIFLQLHGHTAGQRPVDPADALASLLQTAGLSAKEIPTGLDMRARMWRDYLAARRLLIVLDDAIGYDQVSPLLPGTGESMVLITSRRHLTALTDAHVINLETLPPHDAAQLFARVASRTDLMLDESAVMPIVEAAGYLPLAISLLASQLRHHPTWTATDLLADILAARNRLELMAAENVSVTAALELSYQDLTVEQGRLFRRIGMHPGTDLDRYAAAALDAVDVSTARRQLEVLYDYNLLTQPVHGRFRAHDLVREYARGLAAAENAAKAEAAGKRLLSYYLYTARLADTFLERRAAAGVPEVQIDPPPWVPDIRSTRAAGAWMNNEIANLFAAAEHAALHGWPAITVALSSSVHGFLRGRSQLDQAAAFHSSALRAAHDLDDPLAEASILTDSGGFQRLFGDPNGAVECLRRAVDIYRSAGDALGEANALDELAASQVRIGEYANASDNLTRAQGLYRDLGDRRGEAHALNHLGAMQDVVGDYHAALASQDKALALYIDVDYLVGAANAANELGYVQRLIGDYGAAAASQERAIELARTAGFPSGEADALSELGAVQIATGNLTLAATTLAQASRQCRSIGYRRGEAAVLLSLGAVQYTLGEHEEARANLSRALRLYRDARDRLGEAKALNAIGETALPDEAVASHQEALTLATEIRSPEERARALEGLATHHLNRNEHEEAEDLLKQSLASYRQTSSPRVRNVESLLSELEGSRSVDKPQRPDGTLRPDGTSS</sequence>
<dbReference type="Pfam" id="PF13424">
    <property type="entry name" value="TPR_12"/>
    <property type="match status" value="1"/>
</dbReference>
<dbReference type="InterPro" id="IPR002182">
    <property type="entry name" value="NB-ARC"/>
</dbReference>
<feature type="compositionally biased region" description="Basic and acidic residues" evidence="2">
    <location>
        <begin position="1024"/>
        <end position="1039"/>
    </location>
</feature>
<evidence type="ECO:0000259" key="3">
    <source>
        <dbReference type="Pfam" id="PF00931"/>
    </source>
</evidence>
<dbReference type="InterPro" id="IPR027417">
    <property type="entry name" value="P-loop_NTPase"/>
</dbReference>
<dbReference type="SUPFAM" id="SSF50494">
    <property type="entry name" value="Trypsin-like serine proteases"/>
    <property type="match status" value="1"/>
</dbReference>
<accession>A0A8J3P134</accession>
<dbReference type="Pfam" id="PF13365">
    <property type="entry name" value="Trypsin_2"/>
    <property type="match status" value="1"/>
</dbReference>
<dbReference type="RefSeq" id="WP_170212865.1">
    <property type="nucleotide sequence ID" value="NZ_BONH01000025.1"/>
</dbReference>